<dbReference type="EMBL" id="PNRF01000031">
    <property type="protein sequence ID" value="PMR74005.1"/>
    <property type="molecule type" value="Genomic_DNA"/>
</dbReference>
<accession>A0A2N7U0N9</accession>
<dbReference type="Pfam" id="PF00106">
    <property type="entry name" value="adh_short"/>
    <property type="match status" value="1"/>
</dbReference>
<name>A0A2N7U0N9_9GAMM</name>
<protein>
    <submittedName>
        <fullName evidence="3">Dehydrogenase</fullName>
    </submittedName>
</protein>
<dbReference type="InterPro" id="IPR002347">
    <property type="entry name" value="SDR_fam"/>
</dbReference>
<dbReference type="InterPro" id="IPR036291">
    <property type="entry name" value="NAD(P)-bd_dom_sf"/>
</dbReference>
<proteinExistence type="inferred from homology"/>
<gene>
    <name evidence="3" type="ORF">C1H69_15140</name>
</gene>
<dbReference type="PANTHER" id="PTHR24320">
    <property type="entry name" value="RETINOL DEHYDROGENASE"/>
    <property type="match status" value="1"/>
</dbReference>
<evidence type="ECO:0000256" key="2">
    <source>
        <dbReference type="ARBA" id="ARBA00023002"/>
    </source>
</evidence>
<evidence type="ECO:0000313" key="3">
    <source>
        <dbReference type="EMBL" id="PMR74005.1"/>
    </source>
</evidence>
<dbReference type="GO" id="GO:0016491">
    <property type="term" value="F:oxidoreductase activity"/>
    <property type="evidence" value="ECO:0007669"/>
    <property type="project" value="UniProtKB-KW"/>
</dbReference>
<evidence type="ECO:0000256" key="1">
    <source>
        <dbReference type="ARBA" id="ARBA00006484"/>
    </source>
</evidence>
<dbReference type="Proteomes" id="UP000235803">
    <property type="component" value="Unassembled WGS sequence"/>
</dbReference>
<keyword evidence="2" id="KW-0560">Oxidoreductase</keyword>
<dbReference type="RefSeq" id="WP_102654223.1">
    <property type="nucleotide sequence ID" value="NZ_PNRF01000031.1"/>
</dbReference>
<reference evidence="3 4" key="1">
    <citation type="submission" date="2018-01" db="EMBL/GenBank/DDBJ databases">
        <title>Halomonas endophytica sp. nov., isolated from storage liquid in the stems of Populus euphratica.</title>
        <authorList>
            <person name="Chen C."/>
        </authorList>
    </citation>
    <scope>NUCLEOTIDE SEQUENCE [LARGE SCALE GENOMIC DNA]</scope>
    <source>
        <strain evidence="3 4">MC28</strain>
    </source>
</reference>
<comment type="caution">
    <text evidence="3">The sequence shown here is derived from an EMBL/GenBank/DDBJ whole genome shotgun (WGS) entry which is preliminary data.</text>
</comment>
<dbReference type="OrthoDB" id="109589at2"/>
<dbReference type="SUPFAM" id="SSF51735">
    <property type="entry name" value="NAD(P)-binding Rossmann-fold domains"/>
    <property type="match status" value="1"/>
</dbReference>
<dbReference type="PRINTS" id="PR00081">
    <property type="entry name" value="GDHRDH"/>
</dbReference>
<comment type="similarity">
    <text evidence="1">Belongs to the short-chain dehydrogenases/reductases (SDR) family.</text>
</comment>
<sequence>MASKIGCSVMTGGTSGLGLIAARIIAKRSNLLIVGMRGAGPALVGEALPLQLASLESVGDFCRQVLDRCSGSGIDLLVLNAGGNFALEKTEDGFESNFAVNHLAHYLIIRKLWSALTPGARIVLTTSGIHDPEEGAAVPAPKHADAHRLAYPETDPGRDENVSTAAGRSYAAAKLCNLLTAQALSRDPSVRAKHIRVLAYSPGPTPGTGLLGGRGRVIGLAFKYVLPLVARFSPALHTPKLAGSTLAEVALGEIEPPVDQVYVLLKKGKVTFPAPSVLARDEVAIARMWSDSAKMLGLHEEIEQA</sequence>
<dbReference type="AlphaFoldDB" id="A0A2N7U0N9"/>
<dbReference type="PANTHER" id="PTHR24320:SF283">
    <property type="entry name" value="RETINOL DEHYDROGENASE 11"/>
    <property type="match status" value="1"/>
</dbReference>
<dbReference type="Gene3D" id="3.40.50.720">
    <property type="entry name" value="NAD(P)-binding Rossmann-like Domain"/>
    <property type="match status" value="1"/>
</dbReference>
<evidence type="ECO:0000313" key="4">
    <source>
        <dbReference type="Proteomes" id="UP000235803"/>
    </source>
</evidence>
<keyword evidence="4" id="KW-1185">Reference proteome</keyword>
<organism evidence="3 4">
    <name type="scientific">Billgrantia endophytica</name>
    <dbReference type="NCBI Taxonomy" id="2033802"/>
    <lineage>
        <taxon>Bacteria</taxon>
        <taxon>Pseudomonadati</taxon>
        <taxon>Pseudomonadota</taxon>
        <taxon>Gammaproteobacteria</taxon>
        <taxon>Oceanospirillales</taxon>
        <taxon>Halomonadaceae</taxon>
        <taxon>Billgrantia</taxon>
    </lineage>
</organism>